<dbReference type="Proteomes" id="UP000195611">
    <property type="component" value="Unassembled WGS sequence"/>
</dbReference>
<dbReference type="AlphaFoldDB" id="A0A1R4IZT3"/>
<organism evidence="1 2">
    <name type="scientific">Marinilactibacillus psychrotolerans 42ea</name>
    <dbReference type="NCBI Taxonomy" id="1255609"/>
    <lineage>
        <taxon>Bacteria</taxon>
        <taxon>Bacillati</taxon>
        <taxon>Bacillota</taxon>
        <taxon>Bacilli</taxon>
        <taxon>Lactobacillales</taxon>
        <taxon>Carnobacteriaceae</taxon>
        <taxon>Marinilactibacillus</taxon>
    </lineage>
</organism>
<protein>
    <submittedName>
        <fullName evidence="1">Uncharacterized protein</fullName>
    </submittedName>
</protein>
<accession>A0A1R4IZT3</accession>
<sequence length="43" mass="4727">MPKIVSGIVVVLLVTYLLFFGGSLVQSIFEIGRQVGKALAYWI</sequence>
<reference evidence="1 2" key="1">
    <citation type="submission" date="2017-02" db="EMBL/GenBank/DDBJ databases">
        <authorList>
            <person name="Peterson S.W."/>
        </authorList>
    </citation>
    <scope>NUCLEOTIDE SEQUENCE [LARGE SCALE GENOMIC DNA]</scope>
    <source>
        <strain evidence="1 2">42ea</strain>
    </source>
</reference>
<dbReference type="EMBL" id="FUKW01000056">
    <property type="protein sequence ID" value="SJN25401.1"/>
    <property type="molecule type" value="Genomic_DNA"/>
</dbReference>
<name>A0A1R4IZT3_9LACT</name>
<proteinExistence type="predicted"/>
<evidence type="ECO:0000313" key="1">
    <source>
        <dbReference type="EMBL" id="SJN25401.1"/>
    </source>
</evidence>
<dbReference type="RefSeq" id="WP_256971729.1">
    <property type="nucleotide sequence ID" value="NZ_FUKW01000056.1"/>
</dbReference>
<evidence type="ECO:0000313" key="2">
    <source>
        <dbReference type="Proteomes" id="UP000195611"/>
    </source>
</evidence>
<gene>
    <name evidence="1" type="ORF">FM115_03345</name>
</gene>